<dbReference type="PANTHER" id="PTHR33337:SF40">
    <property type="entry name" value="CENP-V_GFA DOMAIN-CONTAINING PROTEIN-RELATED"/>
    <property type="match status" value="1"/>
</dbReference>
<dbReference type="Proteomes" id="UP000738349">
    <property type="component" value="Unassembled WGS sequence"/>
</dbReference>
<dbReference type="GO" id="GO:0046872">
    <property type="term" value="F:metal ion binding"/>
    <property type="evidence" value="ECO:0007669"/>
    <property type="project" value="UniProtKB-KW"/>
</dbReference>
<comment type="similarity">
    <text evidence="1">Belongs to the Gfa family.</text>
</comment>
<evidence type="ECO:0000313" key="7">
    <source>
        <dbReference type="Proteomes" id="UP000738349"/>
    </source>
</evidence>
<keyword evidence="4" id="KW-0456">Lyase</keyword>
<evidence type="ECO:0000256" key="1">
    <source>
        <dbReference type="ARBA" id="ARBA00005495"/>
    </source>
</evidence>
<accession>A0A9P9JJ25</accession>
<evidence type="ECO:0000259" key="5">
    <source>
        <dbReference type="PROSITE" id="PS51891"/>
    </source>
</evidence>
<dbReference type="Gene3D" id="3.90.1590.10">
    <property type="entry name" value="glutathione-dependent formaldehyde- activating enzyme (gfa)"/>
    <property type="match status" value="1"/>
</dbReference>
<dbReference type="EMBL" id="JAGMUV010000001">
    <property type="protein sequence ID" value="KAH7176502.1"/>
    <property type="molecule type" value="Genomic_DNA"/>
</dbReference>
<comment type="caution">
    <text evidence="6">The sequence shown here is derived from an EMBL/GenBank/DDBJ whole genome shotgun (WGS) entry which is preliminary data.</text>
</comment>
<evidence type="ECO:0000313" key="6">
    <source>
        <dbReference type="EMBL" id="KAH7176502.1"/>
    </source>
</evidence>
<gene>
    <name evidence="6" type="ORF">EDB81DRAFT_39899</name>
</gene>
<proteinExistence type="inferred from homology"/>
<dbReference type="AlphaFoldDB" id="A0A9P9JJ25"/>
<dbReference type="GO" id="GO:0016846">
    <property type="term" value="F:carbon-sulfur lyase activity"/>
    <property type="evidence" value="ECO:0007669"/>
    <property type="project" value="InterPro"/>
</dbReference>
<name>A0A9P9JJ25_9HYPO</name>
<evidence type="ECO:0000256" key="3">
    <source>
        <dbReference type="ARBA" id="ARBA00022833"/>
    </source>
</evidence>
<dbReference type="InterPro" id="IPR006913">
    <property type="entry name" value="CENP-V/GFA"/>
</dbReference>
<keyword evidence="7" id="KW-1185">Reference proteome</keyword>
<dbReference type="PANTHER" id="PTHR33337">
    <property type="entry name" value="GFA DOMAIN-CONTAINING PROTEIN"/>
    <property type="match status" value="1"/>
</dbReference>
<organism evidence="6 7">
    <name type="scientific">Dactylonectria macrodidyma</name>
    <dbReference type="NCBI Taxonomy" id="307937"/>
    <lineage>
        <taxon>Eukaryota</taxon>
        <taxon>Fungi</taxon>
        <taxon>Dikarya</taxon>
        <taxon>Ascomycota</taxon>
        <taxon>Pezizomycotina</taxon>
        <taxon>Sordariomycetes</taxon>
        <taxon>Hypocreomycetidae</taxon>
        <taxon>Hypocreales</taxon>
        <taxon>Nectriaceae</taxon>
        <taxon>Dactylonectria</taxon>
    </lineage>
</organism>
<dbReference type="InterPro" id="IPR011057">
    <property type="entry name" value="Mss4-like_sf"/>
</dbReference>
<evidence type="ECO:0000256" key="4">
    <source>
        <dbReference type="ARBA" id="ARBA00023239"/>
    </source>
</evidence>
<reference evidence="6" key="1">
    <citation type="journal article" date="2021" name="Nat. Commun.">
        <title>Genetic determinants of endophytism in the Arabidopsis root mycobiome.</title>
        <authorList>
            <person name="Mesny F."/>
            <person name="Miyauchi S."/>
            <person name="Thiergart T."/>
            <person name="Pickel B."/>
            <person name="Atanasova L."/>
            <person name="Karlsson M."/>
            <person name="Huettel B."/>
            <person name="Barry K.W."/>
            <person name="Haridas S."/>
            <person name="Chen C."/>
            <person name="Bauer D."/>
            <person name="Andreopoulos W."/>
            <person name="Pangilinan J."/>
            <person name="LaButti K."/>
            <person name="Riley R."/>
            <person name="Lipzen A."/>
            <person name="Clum A."/>
            <person name="Drula E."/>
            <person name="Henrissat B."/>
            <person name="Kohler A."/>
            <person name="Grigoriev I.V."/>
            <person name="Martin F.M."/>
            <person name="Hacquard S."/>
        </authorList>
    </citation>
    <scope>NUCLEOTIDE SEQUENCE</scope>
    <source>
        <strain evidence="6">MPI-CAGE-AT-0147</strain>
    </source>
</reference>
<evidence type="ECO:0000256" key="2">
    <source>
        <dbReference type="ARBA" id="ARBA00022723"/>
    </source>
</evidence>
<dbReference type="PROSITE" id="PS51891">
    <property type="entry name" value="CENP_V_GFA"/>
    <property type="match status" value="1"/>
</dbReference>
<keyword evidence="3" id="KW-0862">Zinc</keyword>
<feature type="domain" description="CENP-V/GFA" evidence="5">
    <location>
        <begin position="9"/>
        <end position="128"/>
    </location>
</feature>
<dbReference type="OrthoDB" id="6329284at2759"/>
<sequence length="157" mass="17516">MTSDIPESITGGCLCGAVRYTITFPPGHSFQTETTTCQCWQCRKNTGALFARFHGIPLSALEYTSQDTLKTFHASPNIARGFCSECGGLLFWRDETEPRIALAVGTFDKEVLSRWGTLLTDAKRHLWCEDEIPGVTDHLKGDKWKLDNVGEGAERWS</sequence>
<dbReference type="SUPFAM" id="SSF51316">
    <property type="entry name" value="Mss4-like"/>
    <property type="match status" value="1"/>
</dbReference>
<dbReference type="Pfam" id="PF04828">
    <property type="entry name" value="GFA"/>
    <property type="match status" value="1"/>
</dbReference>
<keyword evidence="2" id="KW-0479">Metal-binding</keyword>
<protein>
    <submittedName>
        <fullName evidence="6">Mss4-like protein</fullName>
    </submittedName>
</protein>